<evidence type="ECO:0000259" key="2">
    <source>
        <dbReference type="Pfam" id="PF07331"/>
    </source>
</evidence>
<feature type="transmembrane region" description="Helical" evidence="1">
    <location>
        <begin position="12"/>
        <end position="31"/>
    </location>
</feature>
<dbReference type="Pfam" id="PF07331">
    <property type="entry name" value="TctB"/>
    <property type="match status" value="1"/>
</dbReference>
<feature type="transmembrane region" description="Helical" evidence="1">
    <location>
        <begin position="132"/>
        <end position="154"/>
    </location>
</feature>
<protein>
    <submittedName>
        <fullName evidence="3">Tripartite tricarboxylate transporter TctB family protein</fullName>
    </submittedName>
</protein>
<evidence type="ECO:0000313" key="4">
    <source>
        <dbReference type="Proteomes" id="UP000478836"/>
    </source>
</evidence>
<dbReference type="RefSeq" id="WP_026049937.1">
    <property type="nucleotide sequence ID" value="NZ_CBDRDE010000001.1"/>
</dbReference>
<dbReference type="EMBL" id="WAAO01000002">
    <property type="protein sequence ID" value="KAB1864119.1"/>
    <property type="molecule type" value="Genomic_DNA"/>
</dbReference>
<name>A0ABQ6V4Q9_9MICO</name>
<proteinExistence type="predicted"/>
<dbReference type="InterPro" id="IPR009936">
    <property type="entry name" value="DUF1468"/>
</dbReference>
<sequence length="166" mass="16810">MSPRIARVAASGVLVVVGAVAALIGSGYGFTTDNGQIGAGFMPVVLGVVMAVLAVVDVVATLRRPPDADAGAGTEQSDIDVLGRSQRQRNGMLALVVGLLFLALLLVPVTGLLIALGLLVVAIATIVERRHILAALLVGAIAIAVVHVVFAVLLKVPMPTGLIGLI</sequence>
<keyword evidence="1" id="KW-0472">Membrane</keyword>
<gene>
    <name evidence="3" type="ORF">F6A08_08230</name>
</gene>
<keyword evidence="4" id="KW-1185">Reference proteome</keyword>
<comment type="caution">
    <text evidence="3">The sequence shown here is derived from an EMBL/GenBank/DDBJ whole genome shotgun (WGS) entry which is preliminary data.</text>
</comment>
<feature type="transmembrane region" description="Helical" evidence="1">
    <location>
        <begin position="37"/>
        <end position="56"/>
    </location>
</feature>
<organism evidence="3 4">
    <name type="scientific">Microbacterium algeriense</name>
    <dbReference type="NCBI Taxonomy" id="2615184"/>
    <lineage>
        <taxon>Bacteria</taxon>
        <taxon>Bacillati</taxon>
        <taxon>Actinomycetota</taxon>
        <taxon>Actinomycetes</taxon>
        <taxon>Micrococcales</taxon>
        <taxon>Microbacteriaceae</taxon>
        <taxon>Microbacterium</taxon>
    </lineage>
</organism>
<feature type="domain" description="DUF1468" evidence="2">
    <location>
        <begin position="10"/>
        <end position="159"/>
    </location>
</feature>
<reference evidence="4" key="1">
    <citation type="submission" date="2019-09" db="EMBL/GenBank/DDBJ databases">
        <title>Whole genome sequencing of Microbacterium maritypicum.</title>
        <authorList>
            <person name="Lenchi N."/>
        </authorList>
    </citation>
    <scope>NUCLEOTIDE SEQUENCE [LARGE SCALE GENOMIC DNA]</scope>
    <source>
        <strain evidence="4">G1</strain>
    </source>
</reference>
<dbReference type="Proteomes" id="UP000478836">
    <property type="component" value="Unassembled WGS sequence"/>
</dbReference>
<feature type="transmembrane region" description="Helical" evidence="1">
    <location>
        <begin position="93"/>
        <end position="126"/>
    </location>
</feature>
<evidence type="ECO:0000256" key="1">
    <source>
        <dbReference type="SAM" id="Phobius"/>
    </source>
</evidence>
<dbReference type="GeneID" id="77476435"/>
<evidence type="ECO:0000313" key="3">
    <source>
        <dbReference type="EMBL" id="KAB1864119.1"/>
    </source>
</evidence>
<accession>A0ABQ6V4Q9</accession>
<keyword evidence="1" id="KW-0812">Transmembrane</keyword>
<keyword evidence="1" id="KW-1133">Transmembrane helix</keyword>